<proteinExistence type="predicted"/>
<name>A0A1H7MCM0_9PROT</name>
<reference evidence="1 2" key="1">
    <citation type="submission" date="2016-10" db="EMBL/GenBank/DDBJ databases">
        <authorList>
            <person name="de Groot N.N."/>
        </authorList>
    </citation>
    <scope>NUCLEOTIDE SEQUENCE [LARGE SCALE GENOMIC DNA]</scope>
    <source>
        <strain evidence="1 2">Nv1</strain>
    </source>
</reference>
<gene>
    <name evidence="1" type="ORF">SAMN05216387_10528</name>
</gene>
<evidence type="ECO:0000313" key="1">
    <source>
        <dbReference type="EMBL" id="SEL09046.1"/>
    </source>
</evidence>
<dbReference type="STRING" id="1233.SAMN05216387_10528"/>
<protein>
    <recommendedName>
        <fullName evidence="3">DUF2591 domain-containing protein</fullName>
    </recommendedName>
</protein>
<dbReference type="AlphaFoldDB" id="A0A1H7MCM0"/>
<evidence type="ECO:0008006" key="3">
    <source>
        <dbReference type="Google" id="ProtNLM"/>
    </source>
</evidence>
<evidence type="ECO:0000313" key="2">
    <source>
        <dbReference type="Proteomes" id="UP000198620"/>
    </source>
</evidence>
<sequence>MKVSELKDELLDYWVAKASDIAEVHVVDSNCLVNGSRWKPSVDWAQGGPIIEREGINLSHSLEPGSEHCTAYMRSGRHRQKGLTPLIAAMRCYVDFKFGDAVTD</sequence>
<organism evidence="1 2">
    <name type="scientific">Nitrosovibrio tenuis</name>
    <dbReference type="NCBI Taxonomy" id="1233"/>
    <lineage>
        <taxon>Bacteria</taxon>
        <taxon>Pseudomonadati</taxon>
        <taxon>Pseudomonadota</taxon>
        <taxon>Betaproteobacteria</taxon>
        <taxon>Nitrosomonadales</taxon>
        <taxon>Nitrosomonadaceae</taxon>
        <taxon>Nitrosovibrio</taxon>
    </lineage>
</organism>
<dbReference type="Pfam" id="PF10765">
    <property type="entry name" value="Phage_P22_NinX"/>
    <property type="match status" value="1"/>
</dbReference>
<dbReference type="InterPro" id="IPR019701">
    <property type="entry name" value="Phage_P22_NinX"/>
</dbReference>
<accession>A0A1H7MCM0</accession>
<keyword evidence="2" id="KW-1185">Reference proteome</keyword>
<dbReference type="EMBL" id="FOBH01000005">
    <property type="protein sequence ID" value="SEL09046.1"/>
    <property type="molecule type" value="Genomic_DNA"/>
</dbReference>
<dbReference type="Proteomes" id="UP000198620">
    <property type="component" value="Unassembled WGS sequence"/>
</dbReference>
<dbReference type="RefSeq" id="WP_090828498.1">
    <property type="nucleotide sequence ID" value="NZ_FOBH01000005.1"/>
</dbReference>
<dbReference type="OrthoDB" id="8564427at2"/>